<organism evidence="6 7">
    <name type="scientific">Ralstonia insidiosa</name>
    <dbReference type="NCBI Taxonomy" id="190721"/>
    <lineage>
        <taxon>Bacteria</taxon>
        <taxon>Pseudomonadati</taxon>
        <taxon>Pseudomonadota</taxon>
        <taxon>Betaproteobacteria</taxon>
        <taxon>Burkholderiales</taxon>
        <taxon>Burkholderiaceae</taxon>
        <taxon>Ralstonia</taxon>
    </lineage>
</organism>
<dbReference type="OrthoDB" id="7059163at2"/>
<protein>
    <submittedName>
        <fullName evidence="6">Cysteine dioxygenase</fullName>
    </submittedName>
</protein>
<reference evidence="7" key="1">
    <citation type="submission" date="2016-06" db="EMBL/GenBank/DDBJ databases">
        <authorList>
            <person name="Xu Y."/>
            <person name="Nagy A."/>
            <person name="Yan X."/>
            <person name="Kim S.W."/>
            <person name="Haley B."/>
            <person name="Liu N.T."/>
            <person name="Nou X."/>
        </authorList>
    </citation>
    <scope>NUCLEOTIDE SEQUENCE [LARGE SCALE GENOMIC DNA]</scope>
    <source>
        <strain evidence="7">ATCC 49129</strain>
    </source>
</reference>
<dbReference type="PANTHER" id="PTHR12918">
    <property type="entry name" value="CYSTEINE DIOXYGENASE"/>
    <property type="match status" value="1"/>
</dbReference>
<dbReference type="GeneID" id="61528512"/>
<evidence type="ECO:0000256" key="4">
    <source>
        <dbReference type="ARBA" id="ARBA00023002"/>
    </source>
</evidence>
<comment type="similarity">
    <text evidence="1">Belongs to the cysteine dioxygenase family.</text>
</comment>
<dbReference type="STRING" id="190721.ACS15_4473"/>
<evidence type="ECO:0000313" key="7">
    <source>
        <dbReference type="Proteomes" id="UP000078572"/>
    </source>
</evidence>
<dbReference type="Pfam" id="PF05995">
    <property type="entry name" value="CDO_I"/>
    <property type="match status" value="1"/>
</dbReference>
<evidence type="ECO:0000256" key="3">
    <source>
        <dbReference type="ARBA" id="ARBA00022964"/>
    </source>
</evidence>
<evidence type="ECO:0000256" key="5">
    <source>
        <dbReference type="ARBA" id="ARBA00023004"/>
    </source>
</evidence>
<keyword evidence="7" id="KW-1185">Reference proteome</keyword>
<dbReference type="SUPFAM" id="SSF51182">
    <property type="entry name" value="RmlC-like cupins"/>
    <property type="match status" value="1"/>
</dbReference>
<dbReference type="CDD" id="cd10548">
    <property type="entry name" value="cupin_CDO"/>
    <property type="match status" value="1"/>
</dbReference>
<dbReference type="Gene3D" id="2.60.120.10">
    <property type="entry name" value="Jelly Rolls"/>
    <property type="match status" value="1"/>
</dbReference>
<accession>A0A192A3G4</accession>
<dbReference type="GO" id="GO:0016702">
    <property type="term" value="F:oxidoreductase activity, acting on single donors with incorporation of molecular oxygen, incorporation of two atoms of oxygen"/>
    <property type="evidence" value="ECO:0007669"/>
    <property type="project" value="InterPro"/>
</dbReference>
<dbReference type="EMBL" id="CP016023">
    <property type="protein sequence ID" value="ANJ75015.1"/>
    <property type="molecule type" value="Genomic_DNA"/>
</dbReference>
<dbReference type="InterPro" id="IPR014710">
    <property type="entry name" value="RmlC-like_jellyroll"/>
</dbReference>
<keyword evidence="5" id="KW-0408">Iron</keyword>
<keyword evidence="2" id="KW-0479">Metal-binding</keyword>
<keyword evidence="4" id="KW-0560">Oxidoreductase</keyword>
<sequence length="214" mass="23550">MSTPALATAPAQTQSPQSIVPLRDFVTALSRLLDQQPTEAEILSRAGALLGALVAQDNWLPAEYAQPHPEHFQQYLLHVDSGERFSIVSFVWGPGQRTPIHDHTTWGLIGMLRGAEYSQPFKLAADGRPQPDGAAIRLEPGQVERVSPRVGDIHRVHNAFDDRTSISIHVYGGNIGGIHRSVYTEDGERKPFISGYSNTHLPNLWDRSKDTSAS</sequence>
<proteinExistence type="inferred from homology"/>
<dbReference type="Proteomes" id="UP000078572">
    <property type="component" value="Chromosome 2"/>
</dbReference>
<evidence type="ECO:0000256" key="2">
    <source>
        <dbReference type="ARBA" id="ARBA00022723"/>
    </source>
</evidence>
<evidence type="ECO:0000256" key="1">
    <source>
        <dbReference type="ARBA" id="ARBA00006622"/>
    </source>
</evidence>
<dbReference type="InterPro" id="IPR010300">
    <property type="entry name" value="CDO_1"/>
</dbReference>
<keyword evidence="3 6" id="KW-0223">Dioxygenase</keyword>
<dbReference type="PANTHER" id="PTHR12918:SF1">
    <property type="entry name" value="CYSTEINE DIOXYGENASE TYPE 1"/>
    <property type="match status" value="1"/>
</dbReference>
<dbReference type="InterPro" id="IPR011051">
    <property type="entry name" value="RmlC_Cupin_sf"/>
</dbReference>
<name>A0A192A3G4_9RALS</name>
<dbReference type="Gene3D" id="1.20.5.440">
    <property type="entry name" value="ATP synthase delta/epsilon subunit, C-terminal domain"/>
    <property type="match status" value="1"/>
</dbReference>
<dbReference type="GO" id="GO:0008198">
    <property type="term" value="F:ferrous iron binding"/>
    <property type="evidence" value="ECO:0007669"/>
    <property type="project" value="TreeGrafter"/>
</dbReference>
<dbReference type="RefSeq" id="WP_064807265.1">
    <property type="nucleotide sequence ID" value="NZ_CP016023.1"/>
</dbReference>
<gene>
    <name evidence="6" type="ORF">A9Y76_20975</name>
</gene>
<dbReference type="AlphaFoldDB" id="A0A192A3G4"/>
<evidence type="ECO:0000313" key="6">
    <source>
        <dbReference type="EMBL" id="ANJ75015.1"/>
    </source>
</evidence>